<dbReference type="InterPro" id="IPR032425">
    <property type="entry name" value="FERM_f0"/>
</dbReference>
<dbReference type="GO" id="GO:0005737">
    <property type="term" value="C:cytoplasm"/>
    <property type="evidence" value="ECO:0007669"/>
    <property type="project" value="TreeGrafter"/>
</dbReference>
<accession>A0A0N4WV23</accession>
<dbReference type="GO" id="GO:0005886">
    <property type="term" value="C:plasma membrane"/>
    <property type="evidence" value="ECO:0007669"/>
    <property type="project" value="TreeGrafter"/>
</dbReference>
<reference evidence="2 3" key="2">
    <citation type="submission" date="2018-11" db="EMBL/GenBank/DDBJ databases">
        <authorList>
            <consortium name="Pathogen Informatics"/>
        </authorList>
    </citation>
    <scope>NUCLEOTIDE SEQUENCE [LARGE SCALE GENOMIC DNA]</scope>
    <source>
        <strain evidence="2 3">MHpl1</strain>
    </source>
</reference>
<sequence>MLYKMRIFSAKEYGLMRIVDDPTKCAWLANGHSLEHYLIRHQDTVEYRKKIRLLKVRMLDGSVKTIPIDESHPVGQLMVGVCTKIGISNYEEYSLVSAYDCLQ</sequence>
<gene>
    <name evidence="2" type="ORF">HPLM_LOCUS15525</name>
</gene>
<feature type="domain" description="FERM" evidence="1">
    <location>
        <begin position="52"/>
        <end position="103"/>
    </location>
</feature>
<organism evidence="4">
    <name type="scientific">Haemonchus placei</name>
    <name type="common">Barber's pole worm</name>
    <dbReference type="NCBI Taxonomy" id="6290"/>
    <lineage>
        <taxon>Eukaryota</taxon>
        <taxon>Metazoa</taxon>
        <taxon>Ecdysozoa</taxon>
        <taxon>Nematoda</taxon>
        <taxon>Chromadorea</taxon>
        <taxon>Rhabditida</taxon>
        <taxon>Rhabditina</taxon>
        <taxon>Rhabditomorpha</taxon>
        <taxon>Strongyloidea</taxon>
        <taxon>Trichostrongylidae</taxon>
        <taxon>Haemonchus</taxon>
    </lineage>
</organism>
<evidence type="ECO:0000313" key="3">
    <source>
        <dbReference type="Proteomes" id="UP000268014"/>
    </source>
</evidence>
<dbReference type="GO" id="GO:0005925">
    <property type="term" value="C:focal adhesion"/>
    <property type="evidence" value="ECO:0007669"/>
    <property type="project" value="TreeGrafter"/>
</dbReference>
<keyword evidence="3" id="KW-1185">Reference proteome</keyword>
<dbReference type="PROSITE" id="PS50057">
    <property type="entry name" value="FERM_3"/>
    <property type="match status" value="1"/>
</dbReference>
<dbReference type="Gene3D" id="3.10.20.90">
    <property type="entry name" value="Phosphatidylinositol 3-kinase Catalytic Subunit, Chain A, domain 1"/>
    <property type="match status" value="2"/>
</dbReference>
<dbReference type="OrthoDB" id="5845093at2759"/>
<dbReference type="PANTHER" id="PTHR19981:SF1">
    <property type="entry name" value="RHEA, ISOFORM B"/>
    <property type="match status" value="1"/>
</dbReference>
<evidence type="ECO:0000313" key="4">
    <source>
        <dbReference type="WBParaSite" id="HPLM_0001553301-mRNA-1"/>
    </source>
</evidence>
<dbReference type="EMBL" id="UZAF01019018">
    <property type="protein sequence ID" value="VDO56938.1"/>
    <property type="molecule type" value="Genomic_DNA"/>
</dbReference>
<dbReference type="InterPro" id="IPR029071">
    <property type="entry name" value="Ubiquitin-like_domsf"/>
</dbReference>
<dbReference type="PANTHER" id="PTHR19981">
    <property type="entry name" value="TALIN"/>
    <property type="match status" value="1"/>
</dbReference>
<dbReference type="Pfam" id="PF21989">
    <property type="entry name" value="RA_2"/>
    <property type="match status" value="1"/>
</dbReference>
<dbReference type="GO" id="GO:0030036">
    <property type="term" value="P:actin cytoskeleton organization"/>
    <property type="evidence" value="ECO:0007669"/>
    <property type="project" value="TreeGrafter"/>
</dbReference>
<evidence type="ECO:0000259" key="1">
    <source>
        <dbReference type="PROSITE" id="PS50057"/>
    </source>
</evidence>
<dbReference type="SUPFAM" id="SSF54236">
    <property type="entry name" value="Ubiquitin-like"/>
    <property type="match status" value="1"/>
</dbReference>
<evidence type="ECO:0000313" key="2">
    <source>
        <dbReference type="EMBL" id="VDO56938.1"/>
    </source>
</evidence>
<dbReference type="GO" id="GO:0005178">
    <property type="term" value="F:integrin binding"/>
    <property type="evidence" value="ECO:0007669"/>
    <property type="project" value="TreeGrafter"/>
</dbReference>
<dbReference type="Pfam" id="PF16511">
    <property type="entry name" value="FERM_f0"/>
    <property type="match status" value="1"/>
</dbReference>
<name>A0A0N4WV23_HAEPC</name>
<dbReference type="GO" id="GO:0098609">
    <property type="term" value="P:cell-cell adhesion"/>
    <property type="evidence" value="ECO:0007669"/>
    <property type="project" value="TreeGrafter"/>
</dbReference>
<dbReference type="STRING" id="6290.A0A0N4WV23"/>
<proteinExistence type="predicted"/>
<dbReference type="AlphaFoldDB" id="A0A0N4WV23"/>
<reference evidence="4" key="1">
    <citation type="submission" date="2017-02" db="UniProtKB">
        <authorList>
            <consortium name="WormBaseParasite"/>
        </authorList>
    </citation>
    <scope>IDENTIFICATION</scope>
</reference>
<dbReference type="InterPro" id="IPR000299">
    <property type="entry name" value="FERM_domain"/>
</dbReference>
<protein>
    <submittedName>
        <fullName evidence="4">FERM domain-containing protein</fullName>
    </submittedName>
</protein>
<dbReference type="Proteomes" id="UP000268014">
    <property type="component" value="Unassembled WGS sequence"/>
</dbReference>
<dbReference type="WBParaSite" id="HPLM_0001553301-mRNA-1">
    <property type="protein sequence ID" value="HPLM_0001553301-mRNA-1"/>
    <property type="gene ID" value="HPLM_0001553301"/>
</dbReference>